<evidence type="ECO:0000313" key="3">
    <source>
        <dbReference type="WBParaSite" id="L893_g29125.t1"/>
    </source>
</evidence>
<protein>
    <submittedName>
        <fullName evidence="3">COesterase domain-containing protein</fullName>
    </submittedName>
</protein>
<dbReference type="Proteomes" id="UP000095287">
    <property type="component" value="Unplaced"/>
</dbReference>
<sequence length="171" mass="20138">MQREMESGAQQYMYFFLEMLVKPQYNCTQHMGNYRGPSEWFSPKYMTKLNYGFSGGCYFFSELEKPIEEFVRGLYRDMSARFDPHEEDFWQDEHVKVKYCEWLLEKMTDPRFEQEESSYATVAWALFLLLLAGSVLGPGAVGFTLGRRRAEVKSSSSFMNHVFNEEESRSP</sequence>
<name>A0A1I7ZRP8_9BILA</name>
<dbReference type="AlphaFoldDB" id="A0A1I7ZRP8"/>
<keyword evidence="1" id="KW-1133">Transmembrane helix</keyword>
<proteinExistence type="predicted"/>
<keyword evidence="1" id="KW-0812">Transmembrane</keyword>
<organism evidence="2 3">
    <name type="scientific">Steinernema glaseri</name>
    <dbReference type="NCBI Taxonomy" id="37863"/>
    <lineage>
        <taxon>Eukaryota</taxon>
        <taxon>Metazoa</taxon>
        <taxon>Ecdysozoa</taxon>
        <taxon>Nematoda</taxon>
        <taxon>Chromadorea</taxon>
        <taxon>Rhabditida</taxon>
        <taxon>Tylenchina</taxon>
        <taxon>Panagrolaimomorpha</taxon>
        <taxon>Strongyloidoidea</taxon>
        <taxon>Steinernematidae</taxon>
        <taxon>Steinernema</taxon>
    </lineage>
</organism>
<keyword evidence="2" id="KW-1185">Reference proteome</keyword>
<reference evidence="3" key="1">
    <citation type="submission" date="2016-11" db="UniProtKB">
        <authorList>
            <consortium name="WormBaseParasite"/>
        </authorList>
    </citation>
    <scope>IDENTIFICATION</scope>
</reference>
<evidence type="ECO:0000256" key="1">
    <source>
        <dbReference type="SAM" id="Phobius"/>
    </source>
</evidence>
<keyword evidence="1" id="KW-0472">Membrane</keyword>
<evidence type="ECO:0000313" key="2">
    <source>
        <dbReference type="Proteomes" id="UP000095287"/>
    </source>
</evidence>
<feature type="transmembrane region" description="Helical" evidence="1">
    <location>
        <begin position="122"/>
        <end position="145"/>
    </location>
</feature>
<dbReference type="WBParaSite" id="L893_g29125.t1">
    <property type="protein sequence ID" value="L893_g29125.t1"/>
    <property type="gene ID" value="L893_g29125"/>
</dbReference>
<accession>A0A1I7ZRP8</accession>